<sequence length="582" mass="65397">MVEFLELIQYSDTIEMAKLNKKNVRREWSYLFDALQKVFLCRKTGCYQISHITVKLAYSLAYNQQINVGAIITRELAQRLGKTPRGRGNEIFYPRFIQCILKHLDNKLHEVEGIDTSKLDYPKSMSKIIFGTLDTRNQVDVVLSVTEHMQETFKTYTLDQPIYRTLSWKGKAKADGATKSNLSLPNPSSQPSTNTTLVTREPSAPTSQKVVVTKKKSKKRAIFVTDDSVDLGSEEPESQLTRQKKKSKQIATIESSQQDSDVIKGGEFPKSNLNPTSLSESHNADISSLHGSHSHDNPVFDHSKFESMNEPISSDMVHDTVLTTQDIHSVGQEMHVGEYFNDTNKNRKASPVFTGYSVPNSPILRDLELPSQAHRDDVVTHPILMETPSYSTTIPRLEETQIPFIPVVELSSTTEVPSTSSNLAQATLSQCLGEDYLTNLGSNAKSLSPAEVYDTVNEVYKNQLKALHYLGNGPQSEISSIKEETYQSLTKLKNTYLSDFPKVDGIQKEVQKTAQQVTKMDCTLALVTDNLKKLSTKLENQVQSNINSNSMISIMWKNQYGDKLVDEVPLSERHISRPICKH</sequence>
<proteinExistence type="predicted"/>
<evidence type="ECO:0000256" key="1">
    <source>
        <dbReference type="SAM" id="MobiDB-lite"/>
    </source>
</evidence>
<reference evidence="2" key="1">
    <citation type="submission" date="2023-02" db="EMBL/GenBank/DDBJ databases">
        <title>Genome of toxic invasive species Heracleum sosnowskyi carries increased number of genes despite the absence of recent whole-genome duplications.</title>
        <authorList>
            <person name="Schelkunov M."/>
            <person name="Shtratnikova V."/>
            <person name="Makarenko M."/>
            <person name="Klepikova A."/>
            <person name="Omelchenko D."/>
            <person name="Novikova G."/>
            <person name="Obukhova E."/>
            <person name="Bogdanov V."/>
            <person name="Penin A."/>
            <person name="Logacheva M."/>
        </authorList>
    </citation>
    <scope>NUCLEOTIDE SEQUENCE</scope>
    <source>
        <strain evidence="2">Hsosn_3</strain>
        <tissue evidence="2">Leaf</tissue>
    </source>
</reference>
<dbReference type="EMBL" id="JAUIZM010000007">
    <property type="protein sequence ID" value="KAK1372237.1"/>
    <property type="molecule type" value="Genomic_DNA"/>
</dbReference>
<name>A0AAD8HTK5_9APIA</name>
<keyword evidence="3" id="KW-1185">Reference proteome</keyword>
<feature type="compositionally biased region" description="Low complexity" evidence="1">
    <location>
        <begin position="180"/>
        <end position="197"/>
    </location>
</feature>
<protein>
    <submittedName>
        <fullName evidence="2">Uncharacterized protein</fullName>
    </submittedName>
</protein>
<feature type="compositionally biased region" description="Polar residues" evidence="1">
    <location>
        <begin position="249"/>
        <end position="260"/>
    </location>
</feature>
<accession>A0AAD8HTK5</accession>
<feature type="region of interest" description="Disordered" evidence="1">
    <location>
        <begin position="230"/>
        <end position="298"/>
    </location>
</feature>
<organism evidence="2 3">
    <name type="scientific">Heracleum sosnowskyi</name>
    <dbReference type="NCBI Taxonomy" id="360622"/>
    <lineage>
        <taxon>Eukaryota</taxon>
        <taxon>Viridiplantae</taxon>
        <taxon>Streptophyta</taxon>
        <taxon>Embryophyta</taxon>
        <taxon>Tracheophyta</taxon>
        <taxon>Spermatophyta</taxon>
        <taxon>Magnoliopsida</taxon>
        <taxon>eudicotyledons</taxon>
        <taxon>Gunneridae</taxon>
        <taxon>Pentapetalae</taxon>
        <taxon>asterids</taxon>
        <taxon>campanulids</taxon>
        <taxon>Apiales</taxon>
        <taxon>Apiaceae</taxon>
        <taxon>Apioideae</taxon>
        <taxon>apioid superclade</taxon>
        <taxon>Tordylieae</taxon>
        <taxon>Tordyliinae</taxon>
        <taxon>Heracleum</taxon>
    </lineage>
</organism>
<comment type="caution">
    <text evidence="2">The sequence shown here is derived from an EMBL/GenBank/DDBJ whole genome shotgun (WGS) entry which is preliminary data.</text>
</comment>
<gene>
    <name evidence="2" type="ORF">POM88_028430</name>
</gene>
<reference evidence="2" key="2">
    <citation type="submission" date="2023-05" db="EMBL/GenBank/DDBJ databases">
        <authorList>
            <person name="Schelkunov M.I."/>
        </authorList>
    </citation>
    <scope>NUCLEOTIDE SEQUENCE</scope>
    <source>
        <strain evidence="2">Hsosn_3</strain>
        <tissue evidence="2">Leaf</tissue>
    </source>
</reference>
<evidence type="ECO:0000313" key="2">
    <source>
        <dbReference type="EMBL" id="KAK1372237.1"/>
    </source>
</evidence>
<feature type="compositionally biased region" description="Polar residues" evidence="1">
    <location>
        <begin position="271"/>
        <end position="291"/>
    </location>
</feature>
<feature type="region of interest" description="Disordered" evidence="1">
    <location>
        <begin position="176"/>
        <end position="212"/>
    </location>
</feature>
<evidence type="ECO:0000313" key="3">
    <source>
        <dbReference type="Proteomes" id="UP001237642"/>
    </source>
</evidence>
<dbReference type="AlphaFoldDB" id="A0AAD8HTK5"/>
<dbReference type="Proteomes" id="UP001237642">
    <property type="component" value="Unassembled WGS sequence"/>
</dbReference>